<evidence type="ECO:0000259" key="4">
    <source>
        <dbReference type="Pfam" id="PF08241"/>
    </source>
</evidence>
<proteinExistence type="inferred from homology"/>
<evidence type="ECO:0000256" key="2">
    <source>
        <dbReference type="ARBA" id="ARBA00022603"/>
    </source>
</evidence>
<organism evidence="5 6">
    <name type="scientific">Basidiobolus ranarum</name>
    <dbReference type="NCBI Taxonomy" id="34480"/>
    <lineage>
        <taxon>Eukaryota</taxon>
        <taxon>Fungi</taxon>
        <taxon>Fungi incertae sedis</taxon>
        <taxon>Zoopagomycota</taxon>
        <taxon>Entomophthoromycotina</taxon>
        <taxon>Basidiobolomycetes</taxon>
        <taxon>Basidiobolales</taxon>
        <taxon>Basidiobolaceae</taxon>
        <taxon>Basidiobolus</taxon>
    </lineage>
</organism>
<dbReference type="Pfam" id="PF08241">
    <property type="entry name" value="Methyltransf_11"/>
    <property type="match status" value="1"/>
</dbReference>
<dbReference type="Proteomes" id="UP001479436">
    <property type="component" value="Unassembled WGS sequence"/>
</dbReference>
<reference evidence="5 6" key="1">
    <citation type="submission" date="2023-04" db="EMBL/GenBank/DDBJ databases">
        <title>Genome of Basidiobolus ranarum AG-B5.</title>
        <authorList>
            <person name="Stajich J.E."/>
            <person name="Carter-House D."/>
            <person name="Gryganskyi A."/>
        </authorList>
    </citation>
    <scope>NUCLEOTIDE SEQUENCE [LARGE SCALE GENOMIC DNA]</scope>
    <source>
        <strain evidence="5 6">AG-B5</strain>
    </source>
</reference>
<keyword evidence="2 5" id="KW-0489">Methyltransferase</keyword>
<keyword evidence="6" id="KW-1185">Reference proteome</keyword>
<sequence length="294" mass="33632">MHTQAHTLPMSTFSKVAYNSKAYAQYRPNYTANLYETIYNFHKGGYSKALDVATGTGQVTKALADKFDHVHGIDISETMLSEAVKKDNVTYSIGYAEDLPFEENSFDLVTVAEGAHWFTVPSFLSEVKRVLKPNGTLAIWGYSFCEITGGSEKVRHSVMELGVNPDKLGNHWEKGRQILDDFYSDAGWENLPTEFNRVLRYESPKRHPLALEIPKDNMFVELHSMEVWKLREYLKTWSPYKKYKDSNLPGDPADDCVEFVKREYNENTSRLPLKEDDILPLSWPQVLLLASNTD</sequence>
<accession>A0ABR2W2B5</accession>
<dbReference type="CDD" id="cd02440">
    <property type="entry name" value="AdoMet_MTases"/>
    <property type="match status" value="1"/>
</dbReference>
<evidence type="ECO:0000313" key="5">
    <source>
        <dbReference type="EMBL" id="KAK9717730.1"/>
    </source>
</evidence>
<dbReference type="PANTHER" id="PTHR44942:SF4">
    <property type="entry name" value="METHYLTRANSFERASE TYPE 11 DOMAIN-CONTAINING PROTEIN"/>
    <property type="match status" value="1"/>
</dbReference>
<evidence type="ECO:0000256" key="1">
    <source>
        <dbReference type="ARBA" id="ARBA00008361"/>
    </source>
</evidence>
<name>A0ABR2W2B5_9FUNG</name>
<dbReference type="GO" id="GO:0032259">
    <property type="term" value="P:methylation"/>
    <property type="evidence" value="ECO:0007669"/>
    <property type="project" value="UniProtKB-KW"/>
</dbReference>
<evidence type="ECO:0000256" key="3">
    <source>
        <dbReference type="ARBA" id="ARBA00022679"/>
    </source>
</evidence>
<comment type="similarity">
    <text evidence="1">Belongs to the methyltransferase superfamily.</text>
</comment>
<keyword evidence="3 5" id="KW-0808">Transferase</keyword>
<protein>
    <submittedName>
        <fullName evidence="5">Trans-aconitate methyltransferase 1</fullName>
        <ecNumber evidence="5">2.1.1.145</ecNumber>
    </submittedName>
</protein>
<dbReference type="EMBL" id="JASJQH010007126">
    <property type="protein sequence ID" value="KAK9717730.1"/>
    <property type="molecule type" value="Genomic_DNA"/>
</dbReference>
<dbReference type="EC" id="2.1.1.145" evidence="5"/>
<dbReference type="InterPro" id="IPR051052">
    <property type="entry name" value="Diverse_substrate_MTase"/>
</dbReference>
<dbReference type="PANTHER" id="PTHR44942">
    <property type="entry name" value="METHYLTRANSF_11 DOMAIN-CONTAINING PROTEIN"/>
    <property type="match status" value="1"/>
</dbReference>
<dbReference type="SUPFAM" id="SSF53335">
    <property type="entry name" value="S-adenosyl-L-methionine-dependent methyltransferases"/>
    <property type="match status" value="1"/>
</dbReference>
<feature type="domain" description="Methyltransferase type 11" evidence="4">
    <location>
        <begin position="50"/>
        <end position="139"/>
    </location>
</feature>
<dbReference type="GO" id="GO:0046547">
    <property type="term" value="F:trans-aconitate 3-methyltransferase activity"/>
    <property type="evidence" value="ECO:0007669"/>
    <property type="project" value="UniProtKB-EC"/>
</dbReference>
<dbReference type="InterPro" id="IPR013216">
    <property type="entry name" value="Methyltransf_11"/>
</dbReference>
<comment type="caution">
    <text evidence="5">The sequence shown here is derived from an EMBL/GenBank/DDBJ whole genome shotgun (WGS) entry which is preliminary data.</text>
</comment>
<dbReference type="Gene3D" id="3.40.50.150">
    <property type="entry name" value="Vaccinia Virus protein VP39"/>
    <property type="match status" value="1"/>
</dbReference>
<gene>
    <name evidence="5" type="primary">TMT1_1</name>
    <name evidence="5" type="ORF">K7432_005980</name>
</gene>
<dbReference type="InterPro" id="IPR029063">
    <property type="entry name" value="SAM-dependent_MTases_sf"/>
</dbReference>
<evidence type="ECO:0000313" key="6">
    <source>
        <dbReference type="Proteomes" id="UP001479436"/>
    </source>
</evidence>